<proteinExistence type="predicted"/>
<keyword evidence="3" id="KW-1185">Reference proteome</keyword>
<feature type="transmembrane region" description="Helical" evidence="1">
    <location>
        <begin position="59"/>
        <end position="81"/>
    </location>
</feature>
<evidence type="ECO:0000256" key="1">
    <source>
        <dbReference type="SAM" id="Phobius"/>
    </source>
</evidence>
<gene>
    <name evidence="2" type="ORF">LX66_2730</name>
</gene>
<comment type="caution">
    <text evidence="2">The sequence shown here is derived from an EMBL/GenBank/DDBJ whole genome shotgun (WGS) entry which is preliminary data.</text>
</comment>
<reference evidence="2 3" key="1">
    <citation type="journal article" date="2013" name="Stand. Genomic Sci.">
        <title>Genomic Encyclopedia of Type Strains, Phase I: The one thousand microbial genomes (KMG-I) project.</title>
        <authorList>
            <person name="Kyrpides N.C."/>
            <person name="Woyke T."/>
            <person name="Eisen J.A."/>
            <person name="Garrity G."/>
            <person name="Lilburn T.G."/>
            <person name="Beck B.J."/>
            <person name="Whitman W.B."/>
            <person name="Hugenholtz P."/>
            <person name="Klenk H.P."/>
        </authorList>
    </citation>
    <scope>NUCLEOTIDE SEQUENCE [LARGE SCALE GENOMIC DNA]</scope>
    <source>
        <strain evidence="2 3">DSM 13484</strain>
    </source>
</reference>
<evidence type="ECO:0000313" key="2">
    <source>
        <dbReference type="EMBL" id="TWI88644.1"/>
    </source>
</evidence>
<organism evidence="2 3">
    <name type="scientific">Chitinophaga japonensis</name>
    <name type="common">Flexibacter japonensis</name>
    <dbReference type="NCBI Taxonomy" id="104662"/>
    <lineage>
        <taxon>Bacteria</taxon>
        <taxon>Pseudomonadati</taxon>
        <taxon>Bacteroidota</taxon>
        <taxon>Chitinophagia</taxon>
        <taxon>Chitinophagales</taxon>
        <taxon>Chitinophagaceae</taxon>
        <taxon>Chitinophaga</taxon>
    </lineage>
</organism>
<feature type="transmembrane region" description="Helical" evidence="1">
    <location>
        <begin position="20"/>
        <end position="38"/>
    </location>
</feature>
<evidence type="ECO:0000313" key="3">
    <source>
        <dbReference type="Proteomes" id="UP000316778"/>
    </source>
</evidence>
<protein>
    <submittedName>
        <fullName evidence="2">Uncharacterized protein</fullName>
    </submittedName>
</protein>
<keyword evidence="1" id="KW-0812">Transmembrane</keyword>
<dbReference type="Proteomes" id="UP000316778">
    <property type="component" value="Unassembled WGS sequence"/>
</dbReference>
<dbReference type="EMBL" id="VLLG01000003">
    <property type="protein sequence ID" value="TWI88644.1"/>
    <property type="molecule type" value="Genomic_DNA"/>
</dbReference>
<dbReference type="OrthoDB" id="674681at2"/>
<keyword evidence="1" id="KW-0472">Membrane</keyword>
<dbReference type="AlphaFoldDB" id="A0A562T5W5"/>
<accession>A0A562T5W5</accession>
<keyword evidence="1" id="KW-1133">Transmembrane helix</keyword>
<dbReference type="RefSeq" id="WP_145714303.1">
    <property type="nucleotide sequence ID" value="NZ_BAAAFY010000001.1"/>
</dbReference>
<sequence length="89" mass="10163">MNNQHTPENRPGASSWSQVLWAVALAIVGFGFAVYRYLQFSEAASGIRLSRLERPLYRLAGKWGLITVFILMGLMGAYYAVKYYRTLRK</sequence>
<name>A0A562T5W5_CHIJA</name>